<evidence type="ECO:0000313" key="1">
    <source>
        <dbReference type="EMBL" id="EJJ02430.1"/>
    </source>
</evidence>
<dbReference type="AlphaFoldDB" id="J2JQW3"/>
<gene>
    <name evidence="2" type="ORF">SU9_015260</name>
    <name evidence="1" type="ORF">SU9_33938</name>
</gene>
<evidence type="ECO:0000313" key="2">
    <source>
        <dbReference type="EMBL" id="QTZ92671.1"/>
    </source>
</evidence>
<name>J2JQW3_9ACTN</name>
<dbReference type="RefSeq" id="WP_006608287.1">
    <property type="nucleotide sequence ID" value="NZ_CP072931.1"/>
</dbReference>
<dbReference type="eggNOG" id="ENOG5032TEN">
    <property type="taxonomic scope" value="Bacteria"/>
</dbReference>
<dbReference type="Proteomes" id="UP000009036">
    <property type="component" value="Chromosome"/>
</dbReference>
<proteinExistence type="predicted"/>
<reference evidence="1" key="1">
    <citation type="journal article" date="2012" name="J. Bacteriol.">
        <title>Genome Sequence of Streptomyces auratus Strain AGR0001, a Phoslactomycin-Producing Actinomycete.</title>
        <authorList>
            <person name="Han X."/>
            <person name="Li M."/>
            <person name="Ding Z."/>
            <person name="Zhao J."/>
            <person name="Ji K."/>
            <person name="Wen M."/>
            <person name="Lu T."/>
        </authorList>
    </citation>
    <scope>NUCLEOTIDE SEQUENCE [LARGE SCALE GENOMIC DNA]</scope>
    <source>
        <strain evidence="1">AGR0001</strain>
    </source>
</reference>
<evidence type="ECO:0000313" key="3">
    <source>
        <dbReference type="Proteomes" id="UP000009036"/>
    </source>
</evidence>
<accession>J2JQW3</accession>
<keyword evidence="3" id="KW-1185">Reference proteome</keyword>
<organism evidence="1">
    <name type="scientific">Streptomyces auratus AGR0001</name>
    <dbReference type="NCBI Taxonomy" id="1160718"/>
    <lineage>
        <taxon>Bacteria</taxon>
        <taxon>Bacillati</taxon>
        <taxon>Actinomycetota</taxon>
        <taxon>Actinomycetes</taxon>
        <taxon>Kitasatosporales</taxon>
        <taxon>Streptomycetaceae</taxon>
        <taxon>Streptomyces</taxon>
    </lineage>
</organism>
<dbReference type="HOGENOM" id="CLU_1531635_0_0_11"/>
<dbReference type="PATRIC" id="fig|1160718.3.peg.6865"/>
<dbReference type="EMBL" id="CP072931">
    <property type="protein sequence ID" value="QTZ92671.1"/>
    <property type="molecule type" value="Genomic_DNA"/>
</dbReference>
<protein>
    <submittedName>
        <fullName evidence="1">Uncharacterized protein</fullName>
    </submittedName>
</protein>
<sequence>MTGTCVSRLAQRIIAIDWNSSDEDFRERVNCMREFLRRSALWARRVGSPVWPFFDVAEQLNPAIRASAQTVDEVLQSIPMRPSAVADTCVWALHFAALCDAGEVPSDLPDPYETLIDMYELGGGFSLDGTGAVEIDLRTMPLKKPEDWIDRPPFV</sequence>
<dbReference type="OrthoDB" id="3699633at2"/>
<dbReference type="KEGG" id="sauh:SU9_015260"/>
<dbReference type="EMBL" id="AJGV01000233">
    <property type="protein sequence ID" value="EJJ02430.1"/>
    <property type="molecule type" value="Genomic_DNA"/>
</dbReference>
<reference evidence="2" key="2">
    <citation type="submission" date="2021-04" db="EMBL/GenBank/DDBJ databases">
        <authorList>
            <person name="Wen M.-L."/>
            <person name="Han X.-L."/>
            <person name="Xiong J."/>
        </authorList>
    </citation>
    <scope>NUCLEOTIDE SEQUENCE</scope>
    <source>
        <strain evidence="2">AGR0001</strain>
    </source>
</reference>